<evidence type="ECO:0000313" key="2">
    <source>
        <dbReference type="Proteomes" id="UP000257109"/>
    </source>
</evidence>
<feature type="non-terminal residue" evidence="1">
    <location>
        <position position="1"/>
    </location>
</feature>
<gene>
    <name evidence="1" type="ORF">CR513_30810</name>
</gene>
<organism evidence="1 2">
    <name type="scientific">Mucuna pruriens</name>
    <name type="common">Velvet bean</name>
    <name type="synonym">Dolichos pruriens</name>
    <dbReference type="NCBI Taxonomy" id="157652"/>
    <lineage>
        <taxon>Eukaryota</taxon>
        <taxon>Viridiplantae</taxon>
        <taxon>Streptophyta</taxon>
        <taxon>Embryophyta</taxon>
        <taxon>Tracheophyta</taxon>
        <taxon>Spermatophyta</taxon>
        <taxon>Magnoliopsida</taxon>
        <taxon>eudicotyledons</taxon>
        <taxon>Gunneridae</taxon>
        <taxon>Pentapetalae</taxon>
        <taxon>rosids</taxon>
        <taxon>fabids</taxon>
        <taxon>Fabales</taxon>
        <taxon>Fabaceae</taxon>
        <taxon>Papilionoideae</taxon>
        <taxon>50 kb inversion clade</taxon>
        <taxon>NPAAA clade</taxon>
        <taxon>indigoferoid/millettioid clade</taxon>
        <taxon>Phaseoleae</taxon>
        <taxon>Mucuna</taxon>
    </lineage>
</organism>
<keyword evidence="2" id="KW-1185">Reference proteome</keyword>
<dbReference type="AlphaFoldDB" id="A0A371GAW1"/>
<proteinExistence type="predicted"/>
<protein>
    <submittedName>
        <fullName evidence="1">Uncharacterized protein</fullName>
    </submittedName>
</protein>
<name>A0A371GAW1_MUCPR</name>
<dbReference type="EMBL" id="QJKJ01006155">
    <property type="protein sequence ID" value="RDX87687.1"/>
    <property type="molecule type" value="Genomic_DNA"/>
</dbReference>
<reference evidence="1" key="1">
    <citation type="submission" date="2018-05" db="EMBL/GenBank/DDBJ databases">
        <title>Draft genome of Mucuna pruriens seed.</title>
        <authorList>
            <person name="Nnadi N.E."/>
            <person name="Vos R."/>
            <person name="Hasami M.H."/>
            <person name="Devisetty U.K."/>
            <person name="Aguiy J.C."/>
        </authorList>
    </citation>
    <scope>NUCLEOTIDE SEQUENCE [LARGE SCALE GENOMIC DNA]</scope>
    <source>
        <strain evidence="1">JCA_2017</strain>
    </source>
</reference>
<accession>A0A371GAW1</accession>
<sequence>LFSEGVVVGKCNRSEFTNNICCCSVLTLFGSSTMLPNVVITGQVVVFYIKIRQLQLLRLYTNTTIVLSPKGVKDLHHLLHPPLQIPQRLLIMVLLQHGYKYIIDPQAQPSIKQHLFRTS</sequence>
<evidence type="ECO:0000313" key="1">
    <source>
        <dbReference type="EMBL" id="RDX87687.1"/>
    </source>
</evidence>
<comment type="caution">
    <text evidence="1">The sequence shown here is derived from an EMBL/GenBank/DDBJ whole genome shotgun (WGS) entry which is preliminary data.</text>
</comment>
<dbReference type="Proteomes" id="UP000257109">
    <property type="component" value="Unassembled WGS sequence"/>
</dbReference>